<dbReference type="GO" id="GO:0006139">
    <property type="term" value="P:nucleobase-containing compound metabolic process"/>
    <property type="evidence" value="ECO:0007669"/>
    <property type="project" value="InterPro"/>
</dbReference>
<dbReference type="Proteomes" id="UP000604046">
    <property type="component" value="Unassembled WGS sequence"/>
</dbReference>
<proteinExistence type="predicted"/>
<dbReference type="InterPro" id="IPR002562">
    <property type="entry name" value="3'-5'_exonuclease_dom"/>
</dbReference>
<evidence type="ECO:0000259" key="3">
    <source>
        <dbReference type="SMART" id="SM00474"/>
    </source>
</evidence>
<dbReference type="AlphaFoldDB" id="A0A812R8V6"/>
<dbReference type="EMBL" id="CAJNDS010002313">
    <property type="protein sequence ID" value="CAE7426148.1"/>
    <property type="molecule type" value="Genomic_DNA"/>
</dbReference>
<dbReference type="PROSITE" id="PS50084">
    <property type="entry name" value="KH_TYPE_1"/>
    <property type="match status" value="1"/>
</dbReference>
<dbReference type="InterPro" id="IPR036612">
    <property type="entry name" value="KH_dom_type_1_sf"/>
</dbReference>
<comment type="caution">
    <text evidence="4">The sequence shown here is derived from an EMBL/GenBank/DDBJ whole genome shotgun (WGS) entry which is preliminary data.</text>
</comment>
<dbReference type="InterPro" id="IPR012337">
    <property type="entry name" value="RNaseH-like_sf"/>
</dbReference>
<dbReference type="Pfam" id="PF00013">
    <property type="entry name" value="KH_1"/>
    <property type="match status" value="1"/>
</dbReference>
<keyword evidence="1" id="KW-0694">RNA-binding</keyword>
<dbReference type="PANTHER" id="PTHR46814:SF1">
    <property type="entry name" value="EGALITARIAN, ISOFORM B"/>
    <property type="match status" value="1"/>
</dbReference>
<sequence length="317" mass="35538">MASLATAVLVDTLQQCQDAVAQLFQEAEVAIDIEGVDLSRAGEVCLIQACGRSGTVFLFDIHTLKDEAFELGGLKAFLESDVIKVFYDVRADCDALHHLHRADVRASFDLQVLRALKFQDATDLYLHGLKRVLAEFLQESGRLTEDQVQGVEALKEQVHELFETGTEIWRERPLSPLLIQYAAVDVQFLLGMKRFWLPEDPMAARQLQDDVMRASDRRWRRFVALPPEYALHQSSKRIRDVYEADDTSHVLHVPTTRAGALIGKKGANIQAIRATSGAQVCVRDDVAMVVGRPENVEAAVQLILAKIAERPERHMAR</sequence>
<dbReference type="SUPFAM" id="SSF53098">
    <property type="entry name" value="Ribonuclease H-like"/>
    <property type="match status" value="1"/>
</dbReference>
<dbReference type="Gene3D" id="3.30.420.10">
    <property type="entry name" value="Ribonuclease H-like superfamily/Ribonuclease H"/>
    <property type="match status" value="1"/>
</dbReference>
<dbReference type="GO" id="GO:0008408">
    <property type="term" value="F:3'-5' exonuclease activity"/>
    <property type="evidence" value="ECO:0007669"/>
    <property type="project" value="InterPro"/>
</dbReference>
<feature type="domain" description="K Homology" evidence="2">
    <location>
        <begin position="245"/>
        <end position="308"/>
    </location>
</feature>
<accession>A0A812R8V6</accession>
<dbReference type="Pfam" id="PF01612">
    <property type="entry name" value="DNA_pol_A_exo1"/>
    <property type="match status" value="1"/>
</dbReference>
<dbReference type="GO" id="GO:0003723">
    <property type="term" value="F:RNA binding"/>
    <property type="evidence" value="ECO:0007669"/>
    <property type="project" value="UniProtKB-UniRule"/>
</dbReference>
<name>A0A812R8V6_9DINO</name>
<dbReference type="SUPFAM" id="SSF54791">
    <property type="entry name" value="Eukaryotic type KH-domain (KH-domain type I)"/>
    <property type="match status" value="1"/>
</dbReference>
<organism evidence="4 5">
    <name type="scientific">Symbiodinium natans</name>
    <dbReference type="NCBI Taxonomy" id="878477"/>
    <lineage>
        <taxon>Eukaryota</taxon>
        <taxon>Sar</taxon>
        <taxon>Alveolata</taxon>
        <taxon>Dinophyceae</taxon>
        <taxon>Suessiales</taxon>
        <taxon>Symbiodiniaceae</taxon>
        <taxon>Symbiodinium</taxon>
    </lineage>
</organism>
<dbReference type="InterPro" id="IPR004087">
    <property type="entry name" value="KH_dom"/>
</dbReference>
<evidence type="ECO:0000259" key="2">
    <source>
        <dbReference type="SMART" id="SM00322"/>
    </source>
</evidence>
<dbReference type="SMART" id="SM00474">
    <property type="entry name" value="35EXOc"/>
    <property type="match status" value="1"/>
</dbReference>
<dbReference type="Gene3D" id="3.30.1370.10">
    <property type="entry name" value="K Homology domain, type 1"/>
    <property type="match status" value="1"/>
</dbReference>
<dbReference type="SMART" id="SM00322">
    <property type="entry name" value="KH"/>
    <property type="match status" value="1"/>
</dbReference>
<gene>
    <name evidence="4" type="primary">Exd1</name>
    <name evidence="4" type="ORF">SNAT2548_LOCUS23189</name>
</gene>
<feature type="domain" description="3'-5' exonuclease" evidence="3">
    <location>
        <begin position="7"/>
        <end position="201"/>
    </location>
</feature>
<keyword evidence="5" id="KW-1185">Reference proteome</keyword>
<dbReference type="CDD" id="cd00105">
    <property type="entry name" value="KH-I"/>
    <property type="match status" value="1"/>
</dbReference>
<dbReference type="InterPro" id="IPR004088">
    <property type="entry name" value="KH_dom_type_1"/>
</dbReference>
<protein>
    <submittedName>
        <fullName evidence="4">Exd1 protein</fullName>
    </submittedName>
</protein>
<evidence type="ECO:0000313" key="4">
    <source>
        <dbReference type="EMBL" id="CAE7426148.1"/>
    </source>
</evidence>
<evidence type="ECO:0000256" key="1">
    <source>
        <dbReference type="PROSITE-ProRule" id="PRU00117"/>
    </source>
</evidence>
<evidence type="ECO:0000313" key="5">
    <source>
        <dbReference type="Proteomes" id="UP000604046"/>
    </source>
</evidence>
<reference evidence="4" key="1">
    <citation type="submission" date="2021-02" db="EMBL/GenBank/DDBJ databases">
        <authorList>
            <person name="Dougan E. K."/>
            <person name="Rhodes N."/>
            <person name="Thang M."/>
            <person name="Chan C."/>
        </authorList>
    </citation>
    <scope>NUCLEOTIDE SEQUENCE</scope>
</reference>
<dbReference type="InterPro" id="IPR036397">
    <property type="entry name" value="RNaseH_sf"/>
</dbReference>
<dbReference type="PANTHER" id="PTHR46814">
    <property type="entry name" value="EGALITARIAN, ISOFORM B"/>
    <property type="match status" value="1"/>
</dbReference>
<dbReference type="OrthoDB" id="26838at2759"/>